<dbReference type="RefSeq" id="WP_072506798.1">
    <property type="nucleotide sequence ID" value="NZ_CP016366.1"/>
</dbReference>
<dbReference type="InterPro" id="IPR050557">
    <property type="entry name" value="RTX_toxin/Mannuronan_C5-epim"/>
</dbReference>
<dbReference type="InterPro" id="IPR018511">
    <property type="entry name" value="Hemolysin-typ_Ca-bd_CS"/>
</dbReference>
<dbReference type="InterPro" id="IPR001343">
    <property type="entry name" value="Hemolysn_Ca-bd"/>
</dbReference>
<dbReference type="Proteomes" id="UP000183859">
    <property type="component" value="Plasmid pP97_b"/>
</dbReference>
<gene>
    <name evidence="3" type="ORF">PhaeoP97_03848</name>
</gene>
<comment type="subcellular location">
    <subcellularLocation>
        <location evidence="1">Secreted</location>
    </subcellularLocation>
</comment>
<evidence type="ECO:0000256" key="2">
    <source>
        <dbReference type="ARBA" id="ARBA00022525"/>
    </source>
</evidence>
<reference evidence="4" key="1">
    <citation type="submission" date="2016-07" db="EMBL/GenBank/DDBJ databases">
        <title>Phaeobacter portensis sp. nov., a tropodithietic acid producing bacterium isolated from a German harbor.</title>
        <authorList>
            <person name="Freese H.M."/>
            <person name="Bunk B."/>
            <person name="Breider S."/>
            <person name="Brinkhoff T."/>
        </authorList>
    </citation>
    <scope>NUCLEOTIDE SEQUENCE [LARGE SCALE GENOMIC DNA]</scope>
    <source>
        <strain evidence="4">P97</strain>
        <plasmid evidence="4">pp97_b</plasmid>
    </source>
</reference>
<keyword evidence="4" id="KW-1185">Reference proteome</keyword>
<dbReference type="GO" id="GO:0005576">
    <property type="term" value="C:extracellular region"/>
    <property type="evidence" value="ECO:0007669"/>
    <property type="project" value="UniProtKB-SubCell"/>
</dbReference>
<dbReference type="EMBL" id="CP016366">
    <property type="protein sequence ID" value="APG49198.1"/>
    <property type="molecule type" value="Genomic_DNA"/>
</dbReference>
<name>A0A1L3IAZ3_9RHOB</name>
<dbReference type="PANTHER" id="PTHR38340">
    <property type="entry name" value="S-LAYER PROTEIN"/>
    <property type="match status" value="1"/>
</dbReference>
<dbReference type="Gene3D" id="2.150.10.10">
    <property type="entry name" value="Serralysin-like metalloprotease, C-terminal"/>
    <property type="match status" value="2"/>
</dbReference>
<dbReference type="InterPro" id="IPR011049">
    <property type="entry name" value="Serralysin-like_metalloprot_C"/>
</dbReference>
<dbReference type="PRINTS" id="PR00313">
    <property type="entry name" value="CABNDNGRPT"/>
</dbReference>
<dbReference type="PANTHER" id="PTHR38340:SF1">
    <property type="entry name" value="S-LAYER PROTEIN"/>
    <property type="match status" value="1"/>
</dbReference>
<dbReference type="Pfam" id="PF00353">
    <property type="entry name" value="HemolysinCabind"/>
    <property type="match status" value="4"/>
</dbReference>
<dbReference type="PROSITE" id="PS00330">
    <property type="entry name" value="HEMOLYSIN_CALCIUM"/>
    <property type="match status" value="1"/>
</dbReference>
<dbReference type="AlphaFoldDB" id="A0A1L3IAZ3"/>
<evidence type="ECO:0000256" key="1">
    <source>
        <dbReference type="ARBA" id="ARBA00004613"/>
    </source>
</evidence>
<accession>A0A1L3IAZ3</accession>
<sequence length="228" mass="23582">MTDSVHISQAFNMVKSMFIHETIESDVQIGDDGSDFHFGGRGEDLVLGRGGNDFAWLGGGDDVALGGLGNDVVIGNRGDDLISGGSGNDTLLGGHGDDLLADGAGNDKSRGGNGNDVLVDGTGSDVLHGGAGSDVFLFTQAELYGGETGADNNRFIGGGGHDTLVLRLEEDADIPDIEFGRGGKITIDDLGITARGIEKIEIVHGLDLAGTELENHTLAEEAMLWGFI</sequence>
<keyword evidence="3" id="KW-0614">Plasmid</keyword>
<dbReference type="KEGG" id="php:PhaeoP97_03848"/>
<keyword evidence="2" id="KW-0964">Secreted</keyword>
<protein>
    <submittedName>
        <fullName evidence="3">Hemolysin-type calcium-binding protein repeat protein (2 copies)</fullName>
    </submittedName>
</protein>
<geneLocation type="plasmid" evidence="4">
    <name>pp97_b</name>
</geneLocation>
<dbReference type="SUPFAM" id="SSF51120">
    <property type="entry name" value="beta-Roll"/>
    <property type="match status" value="1"/>
</dbReference>
<proteinExistence type="predicted"/>
<evidence type="ECO:0000313" key="4">
    <source>
        <dbReference type="Proteomes" id="UP000183859"/>
    </source>
</evidence>
<dbReference type="OrthoDB" id="5292073at2"/>
<evidence type="ECO:0000313" key="3">
    <source>
        <dbReference type="EMBL" id="APG49198.1"/>
    </source>
</evidence>
<dbReference type="GO" id="GO:0005509">
    <property type="term" value="F:calcium ion binding"/>
    <property type="evidence" value="ECO:0007669"/>
    <property type="project" value="InterPro"/>
</dbReference>
<organism evidence="3 4">
    <name type="scientific">Phaeobacter porticola</name>
    <dbReference type="NCBI Taxonomy" id="1844006"/>
    <lineage>
        <taxon>Bacteria</taxon>
        <taxon>Pseudomonadati</taxon>
        <taxon>Pseudomonadota</taxon>
        <taxon>Alphaproteobacteria</taxon>
        <taxon>Rhodobacterales</taxon>
        <taxon>Roseobacteraceae</taxon>
        <taxon>Phaeobacter</taxon>
    </lineage>
</organism>